<sequence>MEQAIELSETVVQIRQELTPEIPLYMHAVIGADAVALVDGGLPASGAHIDRLLESRRGRPLRYLANTHAHHDHIGNFRRLRDVHGSLAVAAAGAVPWIEDVDRNLREFALHHPDLVPDTPELRAELASTYAEQGCPVDVVVGEGAILRLGGGVELEAFELPGHVHAELGWLERRSRCLILGDTVTGTDWPIFHGHLDPRAFAATLHKLRALIDERDITSVAMSHYAPREASAFRTLLDEVTTYLQRIWAVVREPLGREPVSLEDVWLHTCRAMGKEPEFRSVAMVRAHLDDLLRTGEIRRVAADLYVAA</sequence>
<dbReference type="GO" id="GO:0016787">
    <property type="term" value="F:hydrolase activity"/>
    <property type="evidence" value="ECO:0007669"/>
    <property type="project" value="UniProtKB-KW"/>
</dbReference>
<gene>
    <name evidence="2" type="ORF">G1H10_28845</name>
</gene>
<evidence type="ECO:0000313" key="3">
    <source>
        <dbReference type="Proteomes" id="UP000475214"/>
    </source>
</evidence>
<dbReference type="Pfam" id="PF00753">
    <property type="entry name" value="Lactamase_B"/>
    <property type="match status" value="1"/>
</dbReference>
<keyword evidence="3" id="KW-1185">Reference proteome</keyword>
<name>A0A6L9SFM8_9ACTN</name>
<organism evidence="2 3">
    <name type="scientific">Phytoactinopolyspora halotolerans</name>
    <dbReference type="NCBI Taxonomy" id="1981512"/>
    <lineage>
        <taxon>Bacteria</taxon>
        <taxon>Bacillati</taxon>
        <taxon>Actinomycetota</taxon>
        <taxon>Actinomycetes</taxon>
        <taxon>Jiangellales</taxon>
        <taxon>Jiangellaceae</taxon>
        <taxon>Phytoactinopolyspora</taxon>
    </lineage>
</organism>
<dbReference type="SMART" id="SM00849">
    <property type="entry name" value="Lactamase_B"/>
    <property type="match status" value="1"/>
</dbReference>
<proteinExistence type="predicted"/>
<dbReference type="Proteomes" id="UP000475214">
    <property type="component" value="Unassembled WGS sequence"/>
</dbReference>
<accession>A0A6L9SFM8</accession>
<dbReference type="InterPro" id="IPR050855">
    <property type="entry name" value="NDM-1-like"/>
</dbReference>
<comment type="caution">
    <text evidence="2">The sequence shown here is derived from an EMBL/GenBank/DDBJ whole genome shotgun (WGS) entry which is preliminary data.</text>
</comment>
<evidence type="ECO:0000313" key="2">
    <source>
        <dbReference type="EMBL" id="NEE04185.1"/>
    </source>
</evidence>
<feature type="domain" description="Metallo-beta-lactamase" evidence="1">
    <location>
        <begin position="23"/>
        <end position="224"/>
    </location>
</feature>
<dbReference type="RefSeq" id="WP_163744499.1">
    <property type="nucleotide sequence ID" value="NZ_JAAGOA010000030.1"/>
</dbReference>
<dbReference type="Gene3D" id="3.60.15.10">
    <property type="entry name" value="Ribonuclease Z/Hydroxyacylglutathione hydrolase-like"/>
    <property type="match status" value="1"/>
</dbReference>
<keyword evidence="2" id="KW-0378">Hydrolase</keyword>
<dbReference type="EMBL" id="JAAGOA010000030">
    <property type="protein sequence ID" value="NEE04185.1"/>
    <property type="molecule type" value="Genomic_DNA"/>
</dbReference>
<dbReference type="PANTHER" id="PTHR42951">
    <property type="entry name" value="METALLO-BETA-LACTAMASE DOMAIN-CONTAINING"/>
    <property type="match status" value="1"/>
</dbReference>
<protein>
    <submittedName>
        <fullName evidence="2">MBL fold metallo-hydrolase</fullName>
    </submittedName>
</protein>
<evidence type="ECO:0000259" key="1">
    <source>
        <dbReference type="SMART" id="SM00849"/>
    </source>
</evidence>
<dbReference type="InterPro" id="IPR001279">
    <property type="entry name" value="Metallo-B-lactamas"/>
</dbReference>
<dbReference type="InterPro" id="IPR036866">
    <property type="entry name" value="RibonucZ/Hydroxyglut_hydro"/>
</dbReference>
<reference evidence="2 3" key="1">
    <citation type="submission" date="2020-02" db="EMBL/GenBank/DDBJ databases">
        <authorList>
            <person name="Li X.-J."/>
            <person name="Han X.-M."/>
        </authorList>
    </citation>
    <scope>NUCLEOTIDE SEQUENCE [LARGE SCALE GENOMIC DNA]</scope>
    <source>
        <strain evidence="2 3">CCTCC AB 2017055</strain>
    </source>
</reference>
<dbReference type="SUPFAM" id="SSF56281">
    <property type="entry name" value="Metallo-hydrolase/oxidoreductase"/>
    <property type="match status" value="1"/>
</dbReference>
<dbReference type="AlphaFoldDB" id="A0A6L9SFM8"/>